<accession>A0ABM7T1U0</accession>
<evidence type="ECO:0000313" key="2">
    <source>
        <dbReference type="Proteomes" id="UP000824633"/>
    </source>
</evidence>
<dbReference type="EMBL" id="AP024849">
    <property type="protein sequence ID" value="BCZ45868.1"/>
    <property type="molecule type" value="Genomic_DNA"/>
</dbReference>
<dbReference type="SUPFAM" id="SSF48108">
    <property type="entry name" value="Carbamoyl phosphate synthetase, large subunit connection domain"/>
    <property type="match status" value="1"/>
</dbReference>
<proteinExistence type="predicted"/>
<protein>
    <submittedName>
        <fullName evidence="1">Uncharacterized protein</fullName>
    </submittedName>
</protein>
<gene>
    <name evidence="1" type="ORF">psyc5s11_19350</name>
</gene>
<name>A0ABM7T1U0_9CLOT</name>
<dbReference type="Proteomes" id="UP000824633">
    <property type="component" value="Chromosome"/>
</dbReference>
<reference evidence="2" key="1">
    <citation type="submission" date="2021-07" db="EMBL/GenBank/DDBJ databases">
        <title>Complete genome sequencing of a Clostridium isolate.</title>
        <authorList>
            <person name="Ueki A."/>
            <person name="Tonouchi A."/>
        </authorList>
    </citation>
    <scope>NUCLEOTIDE SEQUENCE [LARGE SCALE GENOMIC DNA]</scope>
    <source>
        <strain evidence="2">C5S11</strain>
    </source>
</reference>
<keyword evidence="2" id="KW-1185">Reference proteome</keyword>
<dbReference type="RefSeq" id="WP_224037409.1">
    <property type="nucleotide sequence ID" value="NZ_AP024849.1"/>
</dbReference>
<organism evidence="1 2">
    <name type="scientific">Clostridium gelidum</name>
    <dbReference type="NCBI Taxonomy" id="704125"/>
    <lineage>
        <taxon>Bacteria</taxon>
        <taxon>Bacillati</taxon>
        <taxon>Bacillota</taxon>
        <taxon>Clostridia</taxon>
        <taxon>Eubacteriales</taxon>
        <taxon>Clostridiaceae</taxon>
        <taxon>Clostridium</taxon>
    </lineage>
</organism>
<sequence length="62" mass="7159">MKKENMEEMKEKVEKETRKQDKIEIVKNAINLGLDDESISKLIGLSIEEVAKMRVKKGLITK</sequence>
<dbReference type="InterPro" id="IPR036897">
    <property type="entry name" value="CarbamoylP_synth_lsu_oligo_sf"/>
</dbReference>
<evidence type="ECO:0000313" key="1">
    <source>
        <dbReference type="EMBL" id="BCZ45868.1"/>
    </source>
</evidence>